<dbReference type="PANTHER" id="PTHR43290">
    <property type="entry name" value="MEVALONATE KINASE"/>
    <property type="match status" value="1"/>
</dbReference>
<reference evidence="12 13" key="1">
    <citation type="submission" date="2016-06" db="EMBL/GenBank/DDBJ databases">
        <title>Four novel species of enterococci isolated from chicken manure.</title>
        <authorList>
            <person name="Van Tyne D."/>
        </authorList>
    </citation>
    <scope>NUCLEOTIDE SEQUENCE [LARGE SCALE GENOMIC DNA]</scope>
    <source>
        <strain evidence="12 13">CU12B</strain>
    </source>
</reference>
<comment type="pathway">
    <text evidence="9">Isoprenoid biosynthesis; isopentenyl diphosphate biosynthesis via mevalonate pathway; isopentenyl diphosphate from (R)-mevalonate: step 1/3.</text>
</comment>
<keyword evidence="6" id="KW-0067">ATP-binding</keyword>
<dbReference type="PRINTS" id="PR00959">
    <property type="entry name" value="MEVGALKINASE"/>
</dbReference>
<dbReference type="InterPro" id="IPR013750">
    <property type="entry name" value="GHMP_kinase_C_dom"/>
</dbReference>
<evidence type="ECO:0000259" key="10">
    <source>
        <dbReference type="Pfam" id="PF00288"/>
    </source>
</evidence>
<accession>A0ABQ6Z287</accession>
<proteinExistence type="predicted"/>
<evidence type="ECO:0000256" key="5">
    <source>
        <dbReference type="ARBA" id="ARBA00022777"/>
    </source>
</evidence>
<dbReference type="Gene3D" id="3.30.230.10">
    <property type="match status" value="1"/>
</dbReference>
<dbReference type="SUPFAM" id="SSF55060">
    <property type="entry name" value="GHMP Kinase, C-terminal domain"/>
    <property type="match status" value="1"/>
</dbReference>
<keyword evidence="1" id="KW-0963">Cytoplasm</keyword>
<dbReference type="InterPro" id="IPR020568">
    <property type="entry name" value="Ribosomal_Su5_D2-typ_SF"/>
</dbReference>
<dbReference type="Proteomes" id="UP000782705">
    <property type="component" value="Unassembled WGS sequence"/>
</dbReference>
<evidence type="ECO:0000256" key="8">
    <source>
        <dbReference type="ARBA" id="ARBA00023098"/>
    </source>
</evidence>
<evidence type="ECO:0000256" key="4">
    <source>
        <dbReference type="ARBA" id="ARBA00022741"/>
    </source>
</evidence>
<comment type="caution">
    <text evidence="12">The sequence shown here is derived from an EMBL/GenBank/DDBJ whole genome shotgun (WGS) entry which is preliminary data.</text>
</comment>
<keyword evidence="5 12" id="KW-0418">Kinase</keyword>
<keyword evidence="7" id="KW-0460">Magnesium</keyword>
<evidence type="ECO:0000259" key="11">
    <source>
        <dbReference type="Pfam" id="PF08544"/>
    </source>
</evidence>
<keyword evidence="3" id="KW-0808">Transferase</keyword>
<dbReference type="Gene3D" id="3.30.70.890">
    <property type="entry name" value="GHMP kinase, C-terminal domain"/>
    <property type="match status" value="1"/>
</dbReference>
<evidence type="ECO:0000256" key="1">
    <source>
        <dbReference type="ARBA" id="ARBA00022490"/>
    </source>
</evidence>
<dbReference type="InterPro" id="IPR014721">
    <property type="entry name" value="Ribsml_uS5_D2-typ_fold_subgr"/>
</dbReference>
<evidence type="ECO:0000313" key="12">
    <source>
        <dbReference type="EMBL" id="KAF1305709.1"/>
    </source>
</evidence>
<evidence type="ECO:0000313" key="13">
    <source>
        <dbReference type="Proteomes" id="UP000782705"/>
    </source>
</evidence>
<sequence length="311" mass="33712">MLTLGMGKATGKIILMGEHAVVYGEPAIAFPFSCTQVVATVQEATENQLHSIYHEGLLSEVPTGLTNIQQLTTRLQQKLHTPNFQLSIKSTIPSERGMGSSAAVAVAVTRAFFAWQETILPKQVLLDYVNFSENIAHGNPSGIDAAATSGNQPIYFERDKDFQTFPLNIDAYLLVADTGIMGQTRSAVRSVAELFETSPDATSLHIYQLGQLAKEAKEAIIHNQPEQLGQAMTKAQKHLQDLTVSNKALDTFIQLALDEGALGAKLTGGGRGGCFLVLTQTKQQAQHIAQKLKVEGVKDTWLQGLGVYQHV</sequence>
<gene>
    <name evidence="12" type="ORF">BAU17_00220</name>
</gene>
<keyword evidence="4" id="KW-0547">Nucleotide-binding</keyword>
<dbReference type="GO" id="GO:0016301">
    <property type="term" value="F:kinase activity"/>
    <property type="evidence" value="ECO:0007669"/>
    <property type="project" value="UniProtKB-KW"/>
</dbReference>
<keyword evidence="13" id="KW-1185">Reference proteome</keyword>
<evidence type="ECO:0000256" key="6">
    <source>
        <dbReference type="ARBA" id="ARBA00022840"/>
    </source>
</evidence>
<feature type="domain" description="GHMP kinase C-terminal" evidence="11">
    <location>
        <begin position="217"/>
        <end position="293"/>
    </location>
</feature>
<keyword evidence="8" id="KW-0443">Lipid metabolism</keyword>
<dbReference type="Pfam" id="PF00288">
    <property type="entry name" value="GHMP_kinases_N"/>
    <property type="match status" value="1"/>
</dbReference>
<feature type="domain" description="GHMP kinase N-terminal" evidence="10">
    <location>
        <begin position="72"/>
        <end position="147"/>
    </location>
</feature>
<dbReference type="Pfam" id="PF08544">
    <property type="entry name" value="GHMP_kinases_C"/>
    <property type="match status" value="1"/>
</dbReference>
<name>A0ABQ6Z287_9ENTE</name>
<evidence type="ECO:0000256" key="3">
    <source>
        <dbReference type="ARBA" id="ARBA00022679"/>
    </source>
</evidence>
<dbReference type="NCBIfam" id="TIGR00549">
    <property type="entry name" value="mevalon_kin"/>
    <property type="match status" value="1"/>
</dbReference>
<dbReference type="InterPro" id="IPR006204">
    <property type="entry name" value="GHMP_kinase_N_dom"/>
</dbReference>
<evidence type="ECO:0000256" key="9">
    <source>
        <dbReference type="ARBA" id="ARBA00029438"/>
    </source>
</evidence>
<organism evidence="12 13">
    <name type="scientific">Candidatus Enterococcus willemsii</name>
    <dbReference type="NCBI Taxonomy" id="1857215"/>
    <lineage>
        <taxon>Bacteria</taxon>
        <taxon>Bacillati</taxon>
        <taxon>Bacillota</taxon>
        <taxon>Bacilli</taxon>
        <taxon>Lactobacillales</taxon>
        <taxon>Enterococcaceae</taxon>
        <taxon>Enterococcus</taxon>
    </lineage>
</organism>
<dbReference type="RefSeq" id="WP_161901025.1">
    <property type="nucleotide sequence ID" value="NZ_MAEL01000010.1"/>
</dbReference>
<dbReference type="InterPro" id="IPR006205">
    <property type="entry name" value="Mev_gal_kin"/>
</dbReference>
<dbReference type="PANTHER" id="PTHR43290:SF2">
    <property type="entry name" value="MEVALONATE KINASE"/>
    <property type="match status" value="1"/>
</dbReference>
<dbReference type="InterPro" id="IPR036554">
    <property type="entry name" value="GHMP_kinase_C_sf"/>
</dbReference>
<keyword evidence="2" id="KW-0444">Lipid biosynthesis</keyword>
<evidence type="ECO:0000256" key="7">
    <source>
        <dbReference type="ARBA" id="ARBA00022842"/>
    </source>
</evidence>
<evidence type="ECO:0000256" key="2">
    <source>
        <dbReference type="ARBA" id="ARBA00022516"/>
    </source>
</evidence>
<dbReference type="EMBL" id="MAEL01000010">
    <property type="protein sequence ID" value="KAF1305709.1"/>
    <property type="molecule type" value="Genomic_DNA"/>
</dbReference>
<dbReference type="SUPFAM" id="SSF54211">
    <property type="entry name" value="Ribosomal protein S5 domain 2-like"/>
    <property type="match status" value="1"/>
</dbReference>
<protein>
    <submittedName>
        <fullName evidence="12">Mevalonate kinase</fullName>
    </submittedName>
</protein>